<feature type="signal peptide" evidence="1">
    <location>
        <begin position="1"/>
        <end position="19"/>
    </location>
</feature>
<name>A0A1B9I0D7_9TREE</name>
<gene>
    <name evidence="2" type="ORF">I206_04661</name>
    <name evidence="3" type="ORF">I206_105841</name>
</gene>
<proteinExistence type="predicted"/>
<reference evidence="3" key="4">
    <citation type="submission" date="2024-02" db="EMBL/GenBank/DDBJ databases">
        <title>Comparative genomics of Cryptococcus and Kwoniella reveals pathogenesis evolution and contrasting modes of karyotype evolution via chromosome fusion or intercentromeric recombination.</title>
        <authorList>
            <person name="Coelho M.A."/>
            <person name="David-Palma M."/>
            <person name="Shea T."/>
            <person name="Bowers K."/>
            <person name="McGinley-Smith S."/>
            <person name="Mohammad A.W."/>
            <person name="Gnirke A."/>
            <person name="Yurkov A.M."/>
            <person name="Nowrousian M."/>
            <person name="Sun S."/>
            <person name="Cuomo C.A."/>
            <person name="Heitman J."/>
        </authorList>
    </citation>
    <scope>NUCLEOTIDE SEQUENCE</scope>
    <source>
        <strain evidence="3">CBS 10737</strain>
    </source>
</reference>
<keyword evidence="4" id="KW-1185">Reference proteome</keyword>
<dbReference type="AlphaFoldDB" id="A0A1B9I0D7"/>
<sequence>MLLFLLTLSYLFLLSSTIAAPSSKFNIVSHSNSENLIKRQANVQFNSTWPNQFVGGESISMSWIGSNSGKYSVAWIEDYNKGDDLLNTFKVCWSPDSTSRFIVWDGEGLPLPEQRAYGPKLPLIEGDNEPSTC</sequence>
<evidence type="ECO:0000313" key="4">
    <source>
        <dbReference type="Proteomes" id="UP000094020"/>
    </source>
</evidence>
<dbReference type="GeneID" id="30173030"/>
<dbReference type="KEGG" id="kpin:30173030"/>
<reference evidence="3" key="2">
    <citation type="submission" date="2013-07" db="EMBL/GenBank/DDBJ databases">
        <authorList>
            <consortium name="The Broad Institute Genome Sequencing Platform"/>
            <person name="Cuomo C."/>
            <person name="Litvintseva A."/>
            <person name="Chen Y."/>
            <person name="Heitman J."/>
            <person name="Sun S."/>
            <person name="Springer D."/>
            <person name="Dromer F."/>
            <person name="Young S.K."/>
            <person name="Zeng Q."/>
            <person name="Gargeya S."/>
            <person name="Fitzgerald M."/>
            <person name="Abouelleil A."/>
            <person name="Alvarado L."/>
            <person name="Berlin A.M."/>
            <person name="Chapman S.B."/>
            <person name="Dewar J."/>
            <person name="Goldberg J."/>
            <person name="Griggs A."/>
            <person name="Gujja S."/>
            <person name="Hansen M."/>
            <person name="Howarth C."/>
            <person name="Imamovic A."/>
            <person name="Larimer J."/>
            <person name="McCowan C."/>
            <person name="Murphy C."/>
            <person name="Pearson M."/>
            <person name="Priest M."/>
            <person name="Roberts A."/>
            <person name="Saif S."/>
            <person name="Shea T."/>
            <person name="Sykes S."/>
            <person name="Wortman J."/>
            <person name="Nusbaum C."/>
            <person name="Birren B."/>
        </authorList>
    </citation>
    <scope>NUCLEOTIDE SEQUENCE</scope>
    <source>
        <strain evidence="3">CBS 10737</strain>
    </source>
</reference>
<protein>
    <submittedName>
        <fullName evidence="2">Uncharacterized protein</fullName>
    </submittedName>
</protein>
<reference evidence="2" key="1">
    <citation type="submission" date="2013-07" db="EMBL/GenBank/DDBJ databases">
        <title>The Genome Sequence of Cryptococcus pinus CBS10737.</title>
        <authorList>
            <consortium name="The Broad Institute Genome Sequencing Platform"/>
            <person name="Cuomo C."/>
            <person name="Litvintseva A."/>
            <person name="Chen Y."/>
            <person name="Heitman J."/>
            <person name="Sun S."/>
            <person name="Springer D."/>
            <person name="Dromer F."/>
            <person name="Young S.K."/>
            <person name="Zeng Q."/>
            <person name="Gargeya S."/>
            <person name="Fitzgerald M."/>
            <person name="Abouelleil A."/>
            <person name="Alvarado L."/>
            <person name="Berlin A.M."/>
            <person name="Chapman S.B."/>
            <person name="Dewar J."/>
            <person name="Goldberg J."/>
            <person name="Griggs A."/>
            <person name="Gujja S."/>
            <person name="Hansen M."/>
            <person name="Howarth C."/>
            <person name="Imamovic A."/>
            <person name="Larimer J."/>
            <person name="McCowan C."/>
            <person name="Murphy C."/>
            <person name="Pearson M."/>
            <person name="Priest M."/>
            <person name="Roberts A."/>
            <person name="Saif S."/>
            <person name="Shea T."/>
            <person name="Sykes S."/>
            <person name="Wortman J."/>
            <person name="Nusbaum C."/>
            <person name="Birren B."/>
        </authorList>
    </citation>
    <scope>NUCLEOTIDE SEQUENCE [LARGE SCALE GENOMIC DNA]</scope>
    <source>
        <strain evidence="2">CBS 10737</strain>
    </source>
</reference>
<organism evidence="2">
    <name type="scientific">Kwoniella pini CBS 10737</name>
    <dbReference type="NCBI Taxonomy" id="1296096"/>
    <lineage>
        <taxon>Eukaryota</taxon>
        <taxon>Fungi</taxon>
        <taxon>Dikarya</taxon>
        <taxon>Basidiomycota</taxon>
        <taxon>Agaricomycotina</taxon>
        <taxon>Tremellomycetes</taxon>
        <taxon>Tremellales</taxon>
        <taxon>Cryptococcaceae</taxon>
        <taxon>Kwoniella</taxon>
    </lineage>
</organism>
<dbReference type="OrthoDB" id="2559862at2759"/>
<dbReference type="Proteomes" id="UP000094020">
    <property type="component" value="Chromosome 8"/>
</dbReference>
<evidence type="ECO:0000256" key="1">
    <source>
        <dbReference type="SAM" id="SignalP"/>
    </source>
</evidence>
<reference evidence="2" key="3">
    <citation type="submission" date="2016-07" db="EMBL/GenBank/DDBJ databases">
        <title>Evolution of pathogenesis and genome organization in the Tremellales.</title>
        <authorList>
            <person name="Cuomo C."/>
            <person name="Litvintseva A."/>
            <person name="Heitman J."/>
            <person name="Chen Y."/>
            <person name="Sun S."/>
            <person name="Springer D."/>
            <person name="Dromer F."/>
            <person name="Young S."/>
            <person name="Zeng Q."/>
            <person name="Chapman S."/>
            <person name="Gujja S."/>
            <person name="Saif S."/>
            <person name="Birren B."/>
        </authorList>
    </citation>
    <scope>NUCLEOTIDE SEQUENCE</scope>
    <source>
        <strain evidence="2">CBS 10737</strain>
    </source>
</reference>
<evidence type="ECO:0000313" key="2">
    <source>
        <dbReference type="EMBL" id="OCF48974.1"/>
    </source>
</evidence>
<dbReference type="EMBL" id="KI894012">
    <property type="protein sequence ID" value="OCF48974.1"/>
    <property type="molecule type" value="Genomic_DNA"/>
</dbReference>
<feature type="chain" id="PRO_5008628265" evidence="1">
    <location>
        <begin position="20"/>
        <end position="133"/>
    </location>
</feature>
<dbReference type="RefSeq" id="XP_019010193.1">
    <property type="nucleotide sequence ID" value="XM_019156391.1"/>
</dbReference>
<evidence type="ECO:0000313" key="3">
    <source>
        <dbReference type="EMBL" id="WWC71882.1"/>
    </source>
</evidence>
<keyword evidence="1" id="KW-0732">Signal</keyword>
<accession>A0A1B9I0D7</accession>
<dbReference type="EMBL" id="CP144526">
    <property type="protein sequence ID" value="WWC71882.1"/>
    <property type="molecule type" value="Genomic_DNA"/>
</dbReference>